<evidence type="ECO:0000313" key="2">
    <source>
        <dbReference type="EMBL" id="KAK2561739.1"/>
    </source>
</evidence>
<dbReference type="Gene3D" id="2.40.70.10">
    <property type="entry name" value="Acid Proteases"/>
    <property type="match status" value="1"/>
</dbReference>
<feature type="region of interest" description="Disordered" evidence="1">
    <location>
        <begin position="296"/>
        <end position="336"/>
    </location>
</feature>
<reference evidence="2" key="2">
    <citation type="journal article" date="2023" name="Science">
        <title>Genomic signatures of disease resistance in endangered staghorn corals.</title>
        <authorList>
            <person name="Vollmer S.V."/>
            <person name="Selwyn J.D."/>
            <person name="Despard B.A."/>
            <person name="Roesel C.L."/>
        </authorList>
    </citation>
    <scope>NUCLEOTIDE SEQUENCE</scope>
    <source>
        <strain evidence="2">K2</strain>
    </source>
</reference>
<organism evidence="2 3">
    <name type="scientific">Acropora cervicornis</name>
    <name type="common">Staghorn coral</name>
    <dbReference type="NCBI Taxonomy" id="6130"/>
    <lineage>
        <taxon>Eukaryota</taxon>
        <taxon>Metazoa</taxon>
        <taxon>Cnidaria</taxon>
        <taxon>Anthozoa</taxon>
        <taxon>Hexacorallia</taxon>
        <taxon>Scleractinia</taxon>
        <taxon>Astrocoeniina</taxon>
        <taxon>Acroporidae</taxon>
        <taxon>Acropora</taxon>
    </lineage>
</organism>
<dbReference type="PANTHER" id="PTHR47331:SF1">
    <property type="entry name" value="GAG-LIKE PROTEIN"/>
    <property type="match status" value="1"/>
</dbReference>
<sequence length="813" mass="91510">MLQDRLKLNDDKTEFIIIGTRQQLVKVIDSLQVGESSTAPSNRIKNLGCWFDGQLKMDTHINSICKTAFYHLYNIRRIRKFLNSKCTKILVNAFVTSRLDFCNSLLYGLPNNQLHKLQKVQNAAARLICNVRRFDHITPSLYRLHWLPINYGIKFKILLFVYKALNGIAPSYISDLLELKPASRYNLRSSIDTLLLKHSNFKSLSTLGTNERSFVFEHRVYYNPGAKDSFASTLTGRVKGGTSPEEVERIRLETKIALEEETKDPESLSNRLCDFNDLNGQNPLLPQEELFNITNHQESPDLPCPPPSAAPPPTIHTSTVRKTPLPSGNEQNHRENTVTEDDFTQLQSLYNTLHIPVETLKGLGYKSDLEASDNVRHAVHKLPNSLKRKPPLHPEGNGWKQRPPIKRLNVPPPLTTLTMGVSEPNTPTADPSPCSISSQHHNIEDCSTFKALNVNQRAQLAKERRLCFRCLRHPSSNGHMAKSCNLRGRCRIENYNRPHHRLIQGAAPVFMGTLSFETSVLLQTVPINIQPPKIAVKMYALLDSGSQASLIIEEFMDKIGLQGERRVTYLDTVNSAHEAKSSRKVAFNRVTQPMIHSWPHLKGLDINLVNYKNVTVLLGANVLDATLHTEVRRGAQGQTVAVITALGWTLTRAVKGSVRHTGDRYEAGLLWKEKDVQLCDNRDVAEKRLKSTDRTVKRDLALAERYSGIIREYETKGYTCKFTPAGAAMPSSKRWFLPHHPVLNPKKPGKVRMVMDAAAKKNGVSLNDNLLIGPDLLNSLSSVLIRFHEQRVAIAADIEAMFHQVLGPVSRKS</sequence>
<feature type="region of interest" description="Disordered" evidence="1">
    <location>
        <begin position="385"/>
        <end position="410"/>
    </location>
</feature>
<keyword evidence="3" id="KW-1185">Reference proteome</keyword>
<feature type="compositionally biased region" description="Polar residues" evidence="1">
    <location>
        <begin position="315"/>
        <end position="330"/>
    </location>
</feature>
<protein>
    <recommendedName>
        <fullName evidence="4">Peptidase aspartic putative domain-containing protein</fullName>
    </recommendedName>
</protein>
<reference evidence="2" key="1">
    <citation type="journal article" date="2023" name="G3 (Bethesda)">
        <title>Whole genome assembly and annotation of the endangered Caribbean coral Acropora cervicornis.</title>
        <authorList>
            <person name="Selwyn J.D."/>
            <person name="Vollmer S.V."/>
        </authorList>
    </citation>
    <scope>NUCLEOTIDE SEQUENCE</scope>
    <source>
        <strain evidence="2">K2</strain>
    </source>
</reference>
<dbReference type="AlphaFoldDB" id="A0AAD9V587"/>
<dbReference type="PANTHER" id="PTHR47331">
    <property type="entry name" value="PHD-TYPE DOMAIN-CONTAINING PROTEIN"/>
    <property type="match status" value="1"/>
</dbReference>
<comment type="caution">
    <text evidence="2">The sequence shown here is derived from an EMBL/GenBank/DDBJ whole genome shotgun (WGS) entry which is preliminary data.</text>
</comment>
<dbReference type="EMBL" id="JARQWQ010000031">
    <property type="protein sequence ID" value="KAK2561739.1"/>
    <property type="molecule type" value="Genomic_DNA"/>
</dbReference>
<gene>
    <name evidence="2" type="ORF">P5673_015117</name>
</gene>
<dbReference type="Proteomes" id="UP001249851">
    <property type="component" value="Unassembled WGS sequence"/>
</dbReference>
<feature type="compositionally biased region" description="Pro residues" evidence="1">
    <location>
        <begin position="302"/>
        <end position="314"/>
    </location>
</feature>
<evidence type="ECO:0000313" key="3">
    <source>
        <dbReference type="Proteomes" id="UP001249851"/>
    </source>
</evidence>
<name>A0AAD9V587_ACRCE</name>
<dbReference type="InterPro" id="IPR021109">
    <property type="entry name" value="Peptidase_aspartic_dom_sf"/>
</dbReference>
<evidence type="ECO:0000256" key="1">
    <source>
        <dbReference type="SAM" id="MobiDB-lite"/>
    </source>
</evidence>
<proteinExistence type="predicted"/>
<evidence type="ECO:0008006" key="4">
    <source>
        <dbReference type="Google" id="ProtNLM"/>
    </source>
</evidence>
<accession>A0AAD9V587</accession>